<sequence>MSFSSSEMQALVSKGLLAQPLPNLYVLGTIHIGSKSADDVNRVLNSVQPSTVIVELPPSRLPTILKSKNIMQQYSDEIDGSKQKIASNPRKTSLIQVIATLPSMAGAGLSIAGFPGMMVMISLLWPSLVKQTWSLKNSEQKGHELERRNEFEVAVAVANILGASVVAADWELEELVQRLASSLTVLDWIQLMWGGLVLEPLGIQPIDPLQRKSDESSVEWEERRRDIWTARASLEHAQTYTPAVDQVLVHGRNQYFAELCLKEIYSQEETMEGEGNVGSSQLKPIVCIVGLAHVDGVCEICRKQADIYEVV</sequence>
<dbReference type="InterPro" id="IPR046345">
    <property type="entry name" value="TraB_PrgY-like"/>
</dbReference>
<dbReference type="PANTHER" id="PTHR21530:SF7">
    <property type="entry name" value="TRAB DOMAIN-CONTAINING PROTEIN"/>
    <property type="match status" value="1"/>
</dbReference>
<reference evidence="2" key="1">
    <citation type="submission" date="2023-08" db="EMBL/GenBank/DDBJ databases">
        <authorList>
            <person name="Audoor S."/>
            <person name="Bilcke G."/>
        </authorList>
    </citation>
    <scope>NUCLEOTIDE SEQUENCE</scope>
</reference>
<keyword evidence="1" id="KW-0472">Membrane</keyword>
<evidence type="ECO:0000256" key="1">
    <source>
        <dbReference type="SAM" id="Phobius"/>
    </source>
</evidence>
<dbReference type="Proteomes" id="UP001295423">
    <property type="component" value="Unassembled WGS sequence"/>
</dbReference>
<proteinExistence type="predicted"/>
<dbReference type="AlphaFoldDB" id="A0AAD2G5Q3"/>
<keyword evidence="3" id="KW-1185">Reference proteome</keyword>
<keyword evidence="1" id="KW-0812">Transmembrane</keyword>
<evidence type="ECO:0000313" key="2">
    <source>
        <dbReference type="EMBL" id="CAJ1962370.1"/>
    </source>
</evidence>
<comment type="caution">
    <text evidence="2">The sequence shown here is derived from an EMBL/GenBank/DDBJ whole genome shotgun (WGS) entry which is preliminary data.</text>
</comment>
<keyword evidence="1" id="KW-1133">Transmembrane helix</keyword>
<evidence type="ECO:0008006" key="4">
    <source>
        <dbReference type="Google" id="ProtNLM"/>
    </source>
</evidence>
<organism evidence="2 3">
    <name type="scientific">Cylindrotheca closterium</name>
    <dbReference type="NCBI Taxonomy" id="2856"/>
    <lineage>
        <taxon>Eukaryota</taxon>
        <taxon>Sar</taxon>
        <taxon>Stramenopiles</taxon>
        <taxon>Ochrophyta</taxon>
        <taxon>Bacillariophyta</taxon>
        <taxon>Bacillariophyceae</taxon>
        <taxon>Bacillariophycidae</taxon>
        <taxon>Bacillariales</taxon>
        <taxon>Bacillariaceae</taxon>
        <taxon>Cylindrotheca</taxon>
    </lineage>
</organism>
<dbReference type="EMBL" id="CAKOGP040002103">
    <property type="protein sequence ID" value="CAJ1962370.1"/>
    <property type="molecule type" value="Genomic_DNA"/>
</dbReference>
<evidence type="ECO:0000313" key="3">
    <source>
        <dbReference type="Proteomes" id="UP001295423"/>
    </source>
</evidence>
<gene>
    <name evidence="2" type="ORF">CYCCA115_LOCUS19653</name>
</gene>
<name>A0AAD2G5Q3_9STRA</name>
<dbReference type="PANTHER" id="PTHR21530">
    <property type="entry name" value="PHEROMONE SHUTDOWN PROTEIN"/>
    <property type="match status" value="1"/>
</dbReference>
<protein>
    <recommendedName>
        <fullName evidence="4">TraB domain-containing protein</fullName>
    </recommendedName>
</protein>
<accession>A0AAD2G5Q3</accession>
<feature type="transmembrane region" description="Helical" evidence="1">
    <location>
        <begin position="94"/>
        <end position="125"/>
    </location>
</feature>